<feature type="compositionally biased region" description="Polar residues" evidence="1">
    <location>
        <begin position="84"/>
        <end position="98"/>
    </location>
</feature>
<dbReference type="AlphaFoldDB" id="A0A5B0NT45"/>
<protein>
    <submittedName>
        <fullName evidence="2">Uncharacterized protein</fullName>
    </submittedName>
</protein>
<sequence>MPKPSPKPIPTPIPLPDGIGSPPPLNRIDHRPVPFVEVNKINRSEFFGLGRKVVLIFFPISKHPRRCQKRIQYRYQRRRRRKIPSTSNQLNRSTTRFE</sequence>
<feature type="compositionally biased region" description="Pro residues" evidence="1">
    <location>
        <begin position="1"/>
        <end position="25"/>
    </location>
</feature>
<name>A0A5B0NT45_PUCGR</name>
<evidence type="ECO:0000313" key="4">
    <source>
        <dbReference type="Proteomes" id="UP000324748"/>
    </source>
</evidence>
<accession>A0A5B0NT45</accession>
<feature type="region of interest" description="Disordered" evidence="1">
    <location>
        <begin position="1"/>
        <end position="26"/>
    </location>
</feature>
<evidence type="ECO:0000313" key="3">
    <source>
        <dbReference type="EMBL" id="KAA1105153.1"/>
    </source>
</evidence>
<reference evidence="4 5" key="1">
    <citation type="submission" date="2019-05" db="EMBL/GenBank/DDBJ databases">
        <title>Emergence of the Ug99 lineage of the wheat stem rust pathogen through somatic hybridization.</title>
        <authorList>
            <person name="Li F."/>
            <person name="Upadhyaya N.M."/>
            <person name="Sperschneider J."/>
            <person name="Matny O."/>
            <person name="Nguyen-Phuc H."/>
            <person name="Mago R."/>
            <person name="Raley C."/>
            <person name="Miller M.E."/>
            <person name="Silverstein K.A.T."/>
            <person name="Henningsen E."/>
            <person name="Hirsch C.D."/>
            <person name="Visser B."/>
            <person name="Pretorius Z.A."/>
            <person name="Steffenson B.J."/>
            <person name="Schwessinger B."/>
            <person name="Dodds P.N."/>
            <person name="Figueroa M."/>
        </authorList>
    </citation>
    <scope>NUCLEOTIDE SEQUENCE [LARGE SCALE GENOMIC DNA]</scope>
    <source>
        <strain evidence="2">21-0</strain>
        <strain evidence="3 5">Ug99</strain>
    </source>
</reference>
<dbReference type="EMBL" id="VDEP01000312">
    <property type="protein sequence ID" value="KAA1105153.1"/>
    <property type="molecule type" value="Genomic_DNA"/>
</dbReference>
<evidence type="ECO:0000256" key="1">
    <source>
        <dbReference type="SAM" id="MobiDB-lite"/>
    </source>
</evidence>
<keyword evidence="4" id="KW-1185">Reference proteome</keyword>
<dbReference type="Proteomes" id="UP000325313">
    <property type="component" value="Unassembled WGS sequence"/>
</dbReference>
<organism evidence="2 4">
    <name type="scientific">Puccinia graminis f. sp. tritici</name>
    <dbReference type="NCBI Taxonomy" id="56615"/>
    <lineage>
        <taxon>Eukaryota</taxon>
        <taxon>Fungi</taxon>
        <taxon>Dikarya</taxon>
        <taxon>Basidiomycota</taxon>
        <taxon>Pucciniomycotina</taxon>
        <taxon>Pucciniomycetes</taxon>
        <taxon>Pucciniales</taxon>
        <taxon>Pucciniaceae</taxon>
        <taxon>Puccinia</taxon>
    </lineage>
</organism>
<evidence type="ECO:0000313" key="2">
    <source>
        <dbReference type="EMBL" id="KAA1092457.1"/>
    </source>
</evidence>
<feature type="region of interest" description="Disordered" evidence="1">
    <location>
        <begin position="77"/>
        <end position="98"/>
    </location>
</feature>
<evidence type="ECO:0000313" key="5">
    <source>
        <dbReference type="Proteomes" id="UP000325313"/>
    </source>
</evidence>
<comment type="caution">
    <text evidence="2">The sequence shown here is derived from an EMBL/GenBank/DDBJ whole genome shotgun (WGS) entry which is preliminary data.</text>
</comment>
<dbReference type="Proteomes" id="UP000324748">
    <property type="component" value="Unassembled WGS sequence"/>
</dbReference>
<gene>
    <name evidence="2" type="ORF">PGT21_003610</name>
    <name evidence="3" type="ORF">PGTUg99_018958</name>
</gene>
<proteinExistence type="predicted"/>
<dbReference type="EMBL" id="VSWC01000080">
    <property type="protein sequence ID" value="KAA1092457.1"/>
    <property type="molecule type" value="Genomic_DNA"/>
</dbReference>